<accession>A0A368UPK2</accession>
<feature type="domain" description="Tyrosine-protein kinase G-rich" evidence="9">
    <location>
        <begin position="240"/>
        <end position="305"/>
    </location>
</feature>
<dbReference type="GO" id="GO:0004713">
    <property type="term" value="F:protein tyrosine kinase activity"/>
    <property type="evidence" value="ECO:0007669"/>
    <property type="project" value="TreeGrafter"/>
</dbReference>
<evidence type="ECO:0000256" key="4">
    <source>
        <dbReference type="ARBA" id="ARBA00022989"/>
    </source>
</evidence>
<keyword evidence="6" id="KW-0175">Coiled coil</keyword>
<feature type="domain" description="Polysaccharide chain length determinant N-terminal" evidence="8">
    <location>
        <begin position="14"/>
        <end position="113"/>
    </location>
</feature>
<feature type="transmembrane region" description="Helical" evidence="7">
    <location>
        <begin position="283"/>
        <end position="307"/>
    </location>
</feature>
<keyword evidence="5 7" id="KW-0472">Membrane</keyword>
<dbReference type="Pfam" id="PF02706">
    <property type="entry name" value="Wzz"/>
    <property type="match status" value="1"/>
</dbReference>
<dbReference type="EMBL" id="QPJB01000014">
    <property type="protein sequence ID" value="RCW30729.1"/>
    <property type="molecule type" value="Genomic_DNA"/>
</dbReference>
<evidence type="ECO:0000256" key="6">
    <source>
        <dbReference type="SAM" id="Coils"/>
    </source>
</evidence>
<dbReference type="EMBL" id="QNSA01000014">
    <property type="protein sequence ID" value="RBP69250.1"/>
    <property type="molecule type" value="Genomic_DNA"/>
</dbReference>
<keyword evidence="4 7" id="KW-1133">Transmembrane helix</keyword>
<name>A0A368UPK2_MARNT</name>
<dbReference type="GO" id="GO:0005886">
    <property type="term" value="C:plasma membrane"/>
    <property type="evidence" value="ECO:0007669"/>
    <property type="project" value="UniProtKB-SubCell"/>
</dbReference>
<sequence>MNETAPQPTYYPDDEIDLRELFATLWRGKWIIVLTTLVFAAAGVGYALYKPNIYQSSVLVAPAQEEGGGLSGLASQFGGLASLAGINLGGGSSNQTVIAKEVLQSRAFLTDFFHRHDMEIPLMAVEGWNKKTGDWVYDRDKYNPETGEWLPDSDGDSYKPTDWEMVEAFREDHFSVSEAKDTGMITVSVKHYSPILAKEWAEKLVQDINEHMRKQDVEEAEARIAYLEQKLDETNIAGMQQVFYQLIENETRTVMLANAQKEYVFKTVDPAVVAEEKAEPKRALICVIATLLGGMLGVFVVFIRAFIKGSDGETSSQNNTGDTTA</sequence>
<proteinExistence type="predicted"/>
<evidence type="ECO:0000256" key="3">
    <source>
        <dbReference type="ARBA" id="ARBA00022692"/>
    </source>
</evidence>
<reference evidence="11 12" key="1">
    <citation type="submission" date="2018-07" db="EMBL/GenBank/DDBJ databases">
        <title>Freshwater and sediment microbial communities from various areas in North America, analyzing microbe dynamics in response to fracking.</title>
        <authorList>
            <person name="Lamendella R."/>
        </authorList>
    </citation>
    <scope>NUCLEOTIDE SEQUENCE [LARGE SCALE GENOMIC DNA]</scope>
    <source>
        <strain evidence="11 12">114E</strain>
        <strain evidence="10 13">114E_o</strain>
    </source>
</reference>
<dbReference type="Proteomes" id="UP000252795">
    <property type="component" value="Unassembled WGS sequence"/>
</dbReference>
<evidence type="ECO:0000259" key="9">
    <source>
        <dbReference type="Pfam" id="PF13807"/>
    </source>
</evidence>
<dbReference type="PANTHER" id="PTHR32309">
    <property type="entry name" value="TYROSINE-PROTEIN KINASE"/>
    <property type="match status" value="1"/>
</dbReference>
<comment type="caution">
    <text evidence="11">The sequence shown here is derived from an EMBL/GenBank/DDBJ whole genome shotgun (WGS) entry which is preliminary data.</text>
</comment>
<evidence type="ECO:0000256" key="2">
    <source>
        <dbReference type="ARBA" id="ARBA00022475"/>
    </source>
</evidence>
<protein>
    <submittedName>
        <fullName evidence="11">LPS O-antigen subunit length determinant protein (WzzB/FepE family)</fullName>
    </submittedName>
</protein>
<feature type="coiled-coil region" evidence="6">
    <location>
        <begin position="201"/>
        <end position="237"/>
    </location>
</feature>
<dbReference type="AlphaFoldDB" id="A0A368UPK2"/>
<evidence type="ECO:0000313" key="10">
    <source>
        <dbReference type="EMBL" id="RBP69250.1"/>
    </source>
</evidence>
<evidence type="ECO:0000256" key="7">
    <source>
        <dbReference type="SAM" id="Phobius"/>
    </source>
</evidence>
<evidence type="ECO:0000313" key="13">
    <source>
        <dbReference type="Proteomes" id="UP000253065"/>
    </source>
</evidence>
<organism evidence="11 12">
    <name type="scientific">Marinobacter nauticus</name>
    <name type="common">Marinobacter hydrocarbonoclasticus</name>
    <name type="synonym">Marinobacter aquaeolei</name>
    <dbReference type="NCBI Taxonomy" id="2743"/>
    <lineage>
        <taxon>Bacteria</taxon>
        <taxon>Pseudomonadati</taxon>
        <taxon>Pseudomonadota</taxon>
        <taxon>Gammaproteobacteria</taxon>
        <taxon>Pseudomonadales</taxon>
        <taxon>Marinobacteraceae</taxon>
        <taxon>Marinobacter</taxon>
    </lineage>
</organism>
<keyword evidence="13" id="KW-1185">Reference proteome</keyword>
<dbReference type="RefSeq" id="WP_113880596.1">
    <property type="nucleotide sequence ID" value="NZ_QNSA01000014.1"/>
</dbReference>
<evidence type="ECO:0000256" key="5">
    <source>
        <dbReference type="ARBA" id="ARBA00023136"/>
    </source>
</evidence>
<evidence type="ECO:0000256" key="1">
    <source>
        <dbReference type="ARBA" id="ARBA00004651"/>
    </source>
</evidence>
<keyword evidence="2" id="KW-1003">Cell membrane</keyword>
<dbReference type="InterPro" id="IPR003856">
    <property type="entry name" value="LPS_length_determ_N"/>
</dbReference>
<gene>
    <name evidence="11" type="ORF">DET51_11415</name>
    <name evidence="10" type="ORF">DET64_11415</name>
</gene>
<evidence type="ECO:0000313" key="12">
    <source>
        <dbReference type="Proteomes" id="UP000252795"/>
    </source>
</evidence>
<evidence type="ECO:0000259" key="8">
    <source>
        <dbReference type="Pfam" id="PF02706"/>
    </source>
</evidence>
<dbReference type="InterPro" id="IPR050445">
    <property type="entry name" value="Bact_polysacc_biosynth/exp"/>
</dbReference>
<comment type="subcellular location">
    <subcellularLocation>
        <location evidence="1">Cell membrane</location>
        <topology evidence="1">Multi-pass membrane protein</topology>
    </subcellularLocation>
</comment>
<dbReference type="InterPro" id="IPR032807">
    <property type="entry name" value="GNVR"/>
</dbReference>
<dbReference type="Proteomes" id="UP000253065">
    <property type="component" value="Unassembled WGS sequence"/>
</dbReference>
<dbReference type="Pfam" id="PF13807">
    <property type="entry name" value="GNVR"/>
    <property type="match status" value="1"/>
</dbReference>
<evidence type="ECO:0000313" key="11">
    <source>
        <dbReference type="EMBL" id="RCW30729.1"/>
    </source>
</evidence>
<dbReference type="PANTHER" id="PTHR32309:SF13">
    <property type="entry name" value="FERRIC ENTEROBACTIN TRANSPORT PROTEIN FEPE"/>
    <property type="match status" value="1"/>
</dbReference>
<keyword evidence="3 7" id="KW-0812">Transmembrane</keyword>
<feature type="transmembrane region" description="Helical" evidence="7">
    <location>
        <begin position="30"/>
        <end position="49"/>
    </location>
</feature>